<dbReference type="RefSeq" id="WP_184992033.1">
    <property type="nucleotide sequence ID" value="NZ_BOMK01000001.1"/>
</dbReference>
<keyword evidence="4" id="KW-1185">Reference proteome</keyword>
<proteinExistence type="predicted"/>
<keyword evidence="1" id="KW-0812">Transmembrane</keyword>
<dbReference type="SMART" id="SM00564">
    <property type="entry name" value="PQQ"/>
    <property type="match status" value="3"/>
</dbReference>
<feature type="transmembrane region" description="Helical" evidence="1">
    <location>
        <begin position="39"/>
        <end position="59"/>
    </location>
</feature>
<dbReference type="InterPro" id="IPR018391">
    <property type="entry name" value="PQQ_b-propeller_rpt"/>
</dbReference>
<dbReference type="SUPFAM" id="SSF50998">
    <property type="entry name" value="Quinoprotein alcohol dehydrogenase-like"/>
    <property type="match status" value="1"/>
</dbReference>
<keyword evidence="1" id="KW-1133">Transmembrane helix</keyword>
<dbReference type="Proteomes" id="UP000578112">
    <property type="component" value="Unassembled WGS sequence"/>
</dbReference>
<organism evidence="3 4">
    <name type="scientific">Actinoplanes digitatis</name>
    <dbReference type="NCBI Taxonomy" id="1868"/>
    <lineage>
        <taxon>Bacteria</taxon>
        <taxon>Bacillati</taxon>
        <taxon>Actinomycetota</taxon>
        <taxon>Actinomycetes</taxon>
        <taxon>Micromonosporales</taxon>
        <taxon>Micromonosporaceae</taxon>
        <taxon>Actinoplanes</taxon>
    </lineage>
</organism>
<feature type="domain" description="Pyrrolo-quinoline quinone repeat" evidence="2">
    <location>
        <begin position="94"/>
        <end position="313"/>
    </location>
</feature>
<comment type="caution">
    <text evidence="3">The sequence shown here is derived from an EMBL/GenBank/DDBJ whole genome shotgun (WGS) entry which is preliminary data.</text>
</comment>
<accession>A0A7W7HVI7</accession>
<dbReference type="AlphaFoldDB" id="A0A7W7HVI7"/>
<dbReference type="EMBL" id="JACHNH010000001">
    <property type="protein sequence ID" value="MBB4761559.1"/>
    <property type="molecule type" value="Genomic_DNA"/>
</dbReference>
<reference evidence="3 4" key="1">
    <citation type="submission" date="2020-08" db="EMBL/GenBank/DDBJ databases">
        <title>Sequencing the genomes of 1000 actinobacteria strains.</title>
        <authorList>
            <person name="Klenk H.-P."/>
        </authorList>
    </citation>
    <scope>NUCLEOTIDE SEQUENCE [LARGE SCALE GENOMIC DNA]</scope>
    <source>
        <strain evidence="3 4">DSM 43149</strain>
    </source>
</reference>
<evidence type="ECO:0000313" key="3">
    <source>
        <dbReference type="EMBL" id="MBB4761559.1"/>
    </source>
</evidence>
<dbReference type="InterPro" id="IPR002372">
    <property type="entry name" value="PQQ_rpt_dom"/>
</dbReference>
<evidence type="ECO:0000313" key="4">
    <source>
        <dbReference type="Proteomes" id="UP000578112"/>
    </source>
</evidence>
<gene>
    <name evidence="3" type="ORF">BJ971_002115</name>
</gene>
<dbReference type="Pfam" id="PF13360">
    <property type="entry name" value="PQQ_2"/>
    <property type="match status" value="1"/>
</dbReference>
<dbReference type="Gene3D" id="2.130.10.10">
    <property type="entry name" value="YVTN repeat-like/Quinoprotein amine dehydrogenase"/>
    <property type="match status" value="1"/>
</dbReference>
<keyword evidence="1" id="KW-0472">Membrane</keyword>
<dbReference type="PANTHER" id="PTHR34512">
    <property type="entry name" value="CELL SURFACE PROTEIN"/>
    <property type="match status" value="1"/>
</dbReference>
<evidence type="ECO:0000256" key="1">
    <source>
        <dbReference type="SAM" id="Phobius"/>
    </source>
</evidence>
<dbReference type="InterPro" id="IPR011047">
    <property type="entry name" value="Quinoprotein_ADH-like_sf"/>
</dbReference>
<name>A0A7W7HVI7_9ACTN</name>
<evidence type="ECO:0000259" key="2">
    <source>
        <dbReference type="Pfam" id="PF13360"/>
    </source>
</evidence>
<dbReference type="InterPro" id="IPR015943">
    <property type="entry name" value="WD40/YVTN_repeat-like_dom_sf"/>
</dbReference>
<sequence length="472" mass="49900">MPVDIDELFTEFGRQADLLPLADASVPRRIGARRVRNRALVAATAAVLLVVAGLGAANWRRERHAEPVLPADTVRGLNPIGTPLHIYGPANKSMFAGIAAVGDRVYVASGSIDDTSEVIAVDGRTGRKIWSAGRMAGFETNGVIALPGVLLVAEGSALRILDPDTGKKLWATTDPPNGDVVVDERTLVRVNEAGLTEGFDLRTGKKLWSAVPAGEADRPKHSAGVIPGTAEPARNVRSIQTSDGRLVQITLGGRVLFRDMRTGDVSRSVATTVRPKQLTGFAAYDGVAYIYDNTGYSDRPSRLLAVDAATGATRVVYSLQAGHLRSFFPCGTRQLCLSGDDNVRGDTLQSMDLASGQVGWSVAAPGPAFSGSARGWRVLVSGIGGTALYDLNGRVLFQAGANGSGGWIDDQNLLVLVPIPDTGGYRLVAVAARDGRQTTIGTLPRTAGGCSWTSEFLACRDGVELKLWAFVR</sequence>
<protein>
    <submittedName>
        <fullName evidence="3">Outer membrane protein assembly factor BamB</fullName>
    </submittedName>
</protein>
<dbReference type="PANTHER" id="PTHR34512:SF30">
    <property type="entry name" value="OUTER MEMBRANE PROTEIN ASSEMBLY FACTOR BAMB"/>
    <property type="match status" value="1"/>
</dbReference>